<dbReference type="Pfam" id="PF02771">
    <property type="entry name" value="Acyl-CoA_dh_N"/>
    <property type="match status" value="1"/>
</dbReference>
<dbReference type="InterPro" id="IPR037069">
    <property type="entry name" value="AcylCoA_DH/ox_N_sf"/>
</dbReference>
<keyword evidence="4" id="KW-1185">Reference proteome</keyword>
<dbReference type="EMBL" id="BOON01000064">
    <property type="protein sequence ID" value="GII26038.1"/>
    <property type="molecule type" value="Genomic_DNA"/>
</dbReference>
<dbReference type="GO" id="GO:0050660">
    <property type="term" value="F:flavin adenine dinucleotide binding"/>
    <property type="evidence" value="ECO:0007669"/>
    <property type="project" value="InterPro"/>
</dbReference>
<evidence type="ECO:0000313" key="3">
    <source>
        <dbReference type="EMBL" id="GII26038.1"/>
    </source>
</evidence>
<comment type="caution">
    <text evidence="3">The sequence shown here is derived from an EMBL/GenBank/DDBJ whole genome shotgun (WGS) entry which is preliminary data.</text>
</comment>
<dbReference type="InterPro" id="IPR050741">
    <property type="entry name" value="Acyl-CoA_dehydrogenase"/>
</dbReference>
<dbReference type="SUPFAM" id="SSF56645">
    <property type="entry name" value="Acyl-CoA dehydrogenase NM domain-like"/>
    <property type="match status" value="1"/>
</dbReference>
<protein>
    <recommendedName>
        <fullName evidence="2">Acyl-CoA dehydrogenase/oxidase N-terminal domain-containing protein</fullName>
    </recommendedName>
</protein>
<dbReference type="AlphaFoldDB" id="A0A8J3TGI5"/>
<organism evidence="3 4">
    <name type="scientific">Planosporangium mesophilum</name>
    <dbReference type="NCBI Taxonomy" id="689768"/>
    <lineage>
        <taxon>Bacteria</taxon>
        <taxon>Bacillati</taxon>
        <taxon>Actinomycetota</taxon>
        <taxon>Actinomycetes</taxon>
        <taxon>Micromonosporales</taxon>
        <taxon>Micromonosporaceae</taxon>
        <taxon>Planosporangium</taxon>
    </lineage>
</organism>
<dbReference type="GO" id="GO:0005737">
    <property type="term" value="C:cytoplasm"/>
    <property type="evidence" value="ECO:0007669"/>
    <property type="project" value="TreeGrafter"/>
</dbReference>
<accession>A0A8J3TGI5</accession>
<dbReference type="Proteomes" id="UP000599074">
    <property type="component" value="Unassembled WGS sequence"/>
</dbReference>
<sequence length="318" mass="33574">MLDKARRIADEVLFPAAGRVDVTGQIPAEHLDLLAAEGFYGLAAREDVDRTTFARIVEALAGGCLATAFVWLQHHAAVTAAANTPGVREEWLEPLRAGRRRAGISQAGVRPGPSPLTAQRVDGGYVLDGEAPWVTGWGMIDTLRVAARDGDTIVWALLDAAAGPTLRITPLDLVAVQASGTVHVRFDRHFVPEERVTGTLPLSDWAGWDAANLGLNGSLALGVAARCCRLMGPSQLNAELDAVRAALDTGTGQTLPAARAAASELALRAAATVTVTTGSRAVLAGAHGQRLVREATFLLVFGSRPAIRTDLLHRVRRS</sequence>
<dbReference type="RefSeq" id="WP_168113863.1">
    <property type="nucleotide sequence ID" value="NZ_BOON01000064.1"/>
</dbReference>
<name>A0A8J3TGI5_9ACTN</name>
<dbReference type="PANTHER" id="PTHR48083">
    <property type="entry name" value="MEDIUM-CHAIN SPECIFIC ACYL-COA DEHYDROGENASE, MITOCHONDRIAL-RELATED"/>
    <property type="match status" value="1"/>
</dbReference>
<evidence type="ECO:0000259" key="2">
    <source>
        <dbReference type="Pfam" id="PF02771"/>
    </source>
</evidence>
<dbReference type="InterPro" id="IPR009100">
    <property type="entry name" value="AcylCoA_DH/oxidase_NM_dom_sf"/>
</dbReference>
<dbReference type="Gene3D" id="2.40.110.10">
    <property type="entry name" value="Butyryl-CoA Dehydrogenase, subunit A, domain 2"/>
    <property type="match status" value="1"/>
</dbReference>
<dbReference type="GO" id="GO:0033539">
    <property type="term" value="P:fatty acid beta-oxidation using acyl-CoA dehydrogenase"/>
    <property type="evidence" value="ECO:0007669"/>
    <property type="project" value="TreeGrafter"/>
</dbReference>
<dbReference type="Gene3D" id="1.10.540.10">
    <property type="entry name" value="Acyl-CoA dehydrogenase/oxidase, N-terminal domain"/>
    <property type="match status" value="1"/>
</dbReference>
<dbReference type="GO" id="GO:0003995">
    <property type="term" value="F:acyl-CoA dehydrogenase activity"/>
    <property type="evidence" value="ECO:0007669"/>
    <property type="project" value="TreeGrafter"/>
</dbReference>
<keyword evidence="1" id="KW-0560">Oxidoreductase</keyword>
<feature type="domain" description="Acyl-CoA dehydrogenase/oxidase N-terminal" evidence="2">
    <location>
        <begin position="2"/>
        <end position="98"/>
    </location>
</feature>
<evidence type="ECO:0000313" key="4">
    <source>
        <dbReference type="Proteomes" id="UP000599074"/>
    </source>
</evidence>
<reference evidence="3" key="1">
    <citation type="submission" date="2021-01" db="EMBL/GenBank/DDBJ databases">
        <title>Whole genome shotgun sequence of Planosporangium mesophilum NBRC 109066.</title>
        <authorList>
            <person name="Komaki H."/>
            <person name="Tamura T."/>
        </authorList>
    </citation>
    <scope>NUCLEOTIDE SEQUENCE</scope>
    <source>
        <strain evidence="3">NBRC 109066</strain>
    </source>
</reference>
<dbReference type="InterPro" id="IPR013786">
    <property type="entry name" value="AcylCoA_DH/ox_N"/>
</dbReference>
<dbReference type="PANTHER" id="PTHR48083:SF5">
    <property type="entry name" value="NRGC PROTEIN"/>
    <property type="match status" value="1"/>
</dbReference>
<gene>
    <name evidence="3" type="ORF">Pme01_56350</name>
</gene>
<evidence type="ECO:0000256" key="1">
    <source>
        <dbReference type="ARBA" id="ARBA00023002"/>
    </source>
</evidence>
<dbReference type="InterPro" id="IPR046373">
    <property type="entry name" value="Acyl-CoA_Oxase/DH_mid-dom_sf"/>
</dbReference>
<proteinExistence type="predicted"/>